<evidence type="ECO:0000313" key="9">
    <source>
        <dbReference type="EMBL" id="CEJ88173.1"/>
    </source>
</evidence>
<dbReference type="GO" id="GO:0000981">
    <property type="term" value="F:DNA-binding transcription factor activity, RNA polymerase II-specific"/>
    <property type="evidence" value="ECO:0007669"/>
    <property type="project" value="InterPro"/>
</dbReference>
<dbReference type="SMART" id="SM00066">
    <property type="entry name" value="GAL4"/>
    <property type="match status" value="1"/>
</dbReference>
<dbReference type="AlphaFoldDB" id="A0A0A1SVU6"/>
<evidence type="ECO:0000256" key="1">
    <source>
        <dbReference type="ARBA" id="ARBA00022723"/>
    </source>
</evidence>
<accession>A0A0A1SVU6</accession>
<keyword evidence="10" id="KW-1185">Reference proteome</keyword>
<reference evidence="9 10" key="1">
    <citation type="journal article" date="2015" name="Genome Announc.">
        <title>Draft Genome Sequence and Gene Annotation of the Entomopathogenic Fungus Verticillium hemipterigenum.</title>
        <authorList>
            <person name="Horn F."/>
            <person name="Habel A."/>
            <person name="Scharf D.H."/>
            <person name="Dworschak J."/>
            <person name="Brakhage A.A."/>
            <person name="Guthke R."/>
            <person name="Hertweck C."/>
            <person name="Linde J."/>
        </authorList>
    </citation>
    <scope>NUCLEOTIDE SEQUENCE [LARGE SCALE GENOMIC DNA]</scope>
</reference>
<dbReference type="EMBL" id="CDHN01000002">
    <property type="protein sequence ID" value="CEJ88173.1"/>
    <property type="molecule type" value="Genomic_DNA"/>
</dbReference>
<dbReference type="HOGENOM" id="CLU_031724_1_0_1"/>
<dbReference type="PANTHER" id="PTHR36206:SF4">
    <property type="entry name" value="HYPOTHETICAL CONSERVED PROTEIN (EUROFUNG)-RELATED"/>
    <property type="match status" value="1"/>
</dbReference>
<feature type="domain" description="Zn(2)-C6 fungal-type" evidence="8">
    <location>
        <begin position="30"/>
        <end position="58"/>
    </location>
</feature>
<keyword evidence="1" id="KW-0479">Metal-binding</keyword>
<evidence type="ECO:0000256" key="3">
    <source>
        <dbReference type="ARBA" id="ARBA00023015"/>
    </source>
</evidence>
<feature type="region of interest" description="Disordered" evidence="7">
    <location>
        <begin position="1"/>
        <end position="26"/>
    </location>
</feature>
<evidence type="ECO:0000259" key="8">
    <source>
        <dbReference type="PROSITE" id="PS50048"/>
    </source>
</evidence>
<keyword evidence="2" id="KW-0862">Zinc</keyword>
<dbReference type="STRING" id="1531966.A0A0A1SVU6"/>
<gene>
    <name evidence="9" type="ORF">VHEMI04633</name>
</gene>
<sequence>MPSHGASPPSSSDEPAKKRSRVGKPKVRTGCITCKIRRVKCDEATPACKRCTSTGRKCDGYGPRPKPARAESIHSIPFRPFSKAVVTRPIITTNTLPLYRPLAADIPGDRTERLYFHRFRQVAEAAIGIRHVHTGLFWTQIVPQYCHEVAAVRHAYIAVGAAYLHFHIGGNKPDKTSAPSEVEQFVIKQYSLAMKNIPRNYAGLPVKRQYGITMMCCAAFFCIEILRGELESAFAHLTNGLRLMSDLPEEVADILHNPAKWSQGMDTSYARVAYMIQLLTRWELTAGYLSPDFQPQLTMQAYRQRELDQAIHGVAKSVEELQDIVDSFCQDANAFAWQTKAYTHGADPSMDPNHKLQYWALQRRSENIAEMLNLHRDLHHGCHTGTREHVAYRSCLLNQRVAAWTLESSVFTPEIMMNEPERIAELVEIAESIRDAHQDEKEGMGGSFGVDVGVVPMLHIARRHCREEKTKVMLGELMHEWPQKESLWDGPALRTLAM</sequence>
<evidence type="ECO:0000256" key="7">
    <source>
        <dbReference type="SAM" id="MobiDB-lite"/>
    </source>
</evidence>
<dbReference type="OrthoDB" id="3145928at2759"/>
<evidence type="ECO:0000256" key="4">
    <source>
        <dbReference type="ARBA" id="ARBA00023125"/>
    </source>
</evidence>
<dbReference type="PANTHER" id="PTHR36206">
    <property type="entry name" value="ASPERCRYPTIN BIOSYNTHESIS CLUSTER-SPECIFIC TRANSCRIPTION REGULATOR ATNN-RELATED"/>
    <property type="match status" value="1"/>
</dbReference>
<dbReference type="SUPFAM" id="SSF57701">
    <property type="entry name" value="Zn2/Cys6 DNA-binding domain"/>
    <property type="match status" value="1"/>
</dbReference>
<organism evidence="9 10">
    <name type="scientific">[Torrubiella] hemipterigena</name>
    <dbReference type="NCBI Taxonomy" id="1531966"/>
    <lineage>
        <taxon>Eukaryota</taxon>
        <taxon>Fungi</taxon>
        <taxon>Dikarya</taxon>
        <taxon>Ascomycota</taxon>
        <taxon>Pezizomycotina</taxon>
        <taxon>Sordariomycetes</taxon>
        <taxon>Hypocreomycetidae</taxon>
        <taxon>Hypocreales</taxon>
        <taxon>Clavicipitaceae</taxon>
        <taxon>Clavicipitaceae incertae sedis</taxon>
        <taxon>'Torrubiella' clade</taxon>
    </lineage>
</organism>
<dbReference type="Pfam" id="PF00172">
    <property type="entry name" value="Zn_clus"/>
    <property type="match status" value="1"/>
</dbReference>
<protein>
    <submittedName>
        <fullName evidence="9">Putative C6 zinc finger domain-containing protein</fullName>
    </submittedName>
</protein>
<evidence type="ECO:0000256" key="6">
    <source>
        <dbReference type="ARBA" id="ARBA00023242"/>
    </source>
</evidence>
<keyword evidence="6" id="KW-0539">Nucleus</keyword>
<dbReference type="PROSITE" id="PS00463">
    <property type="entry name" value="ZN2_CY6_FUNGAL_1"/>
    <property type="match status" value="1"/>
</dbReference>
<dbReference type="CDD" id="cd00067">
    <property type="entry name" value="GAL4"/>
    <property type="match status" value="1"/>
</dbReference>
<proteinExistence type="predicted"/>
<dbReference type="GO" id="GO:0008270">
    <property type="term" value="F:zinc ion binding"/>
    <property type="evidence" value="ECO:0007669"/>
    <property type="project" value="InterPro"/>
</dbReference>
<dbReference type="InterPro" id="IPR001138">
    <property type="entry name" value="Zn2Cys6_DnaBD"/>
</dbReference>
<dbReference type="GO" id="GO:0003677">
    <property type="term" value="F:DNA binding"/>
    <property type="evidence" value="ECO:0007669"/>
    <property type="project" value="UniProtKB-KW"/>
</dbReference>
<keyword evidence="3" id="KW-0805">Transcription regulation</keyword>
<name>A0A0A1SVU6_9HYPO</name>
<keyword evidence="5" id="KW-0804">Transcription</keyword>
<dbReference type="InterPro" id="IPR052360">
    <property type="entry name" value="Transcr_Regulatory_Proteins"/>
</dbReference>
<evidence type="ECO:0000313" key="10">
    <source>
        <dbReference type="Proteomes" id="UP000039046"/>
    </source>
</evidence>
<dbReference type="Proteomes" id="UP000039046">
    <property type="component" value="Unassembled WGS sequence"/>
</dbReference>
<dbReference type="Gene3D" id="4.10.240.10">
    <property type="entry name" value="Zn(2)-C6 fungal-type DNA-binding domain"/>
    <property type="match status" value="1"/>
</dbReference>
<keyword evidence="4" id="KW-0238">DNA-binding</keyword>
<evidence type="ECO:0000256" key="5">
    <source>
        <dbReference type="ARBA" id="ARBA00023163"/>
    </source>
</evidence>
<evidence type="ECO:0000256" key="2">
    <source>
        <dbReference type="ARBA" id="ARBA00022833"/>
    </source>
</evidence>
<dbReference type="InterPro" id="IPR036864">
    <property type="entry name" value="Zn2-C6_fun-type_DNA-bd_sf"/>
</dbReference>
<dbReference type="PROSITE" id="PS50048">
    <property type="entry name" value="ZN2_CY6_FUNGAL_2"/>
    <property type="match status" value="1"/>
</dbReference>